<dbReference type="AlphaFoldDB" id="A0A8H7EWY4"/>
<evidence type="ECO:0000313" key="2">
    <source>
        <dbReference type="Proteomes" id="UP000629468"/>
    </source>
</evidence>
<proteinExistence type="predicted"/>
<accession>A0A8H7EWY4</accession>
<protein>
    <submittedName>
        <fullName evidence="1">Uncharacterized protein</fullName>
    </submittedName>
</protein>
<evidence type="ECO:0000313" key="1">
    <source>
        <dbReference type="EMBL" id="KAF7761020.1"/>
    </source>
</evidence>
<gene>
    <name evidence="1" type="ORF">Agabi119p4_10429</name>
</gene>
<organism evidence="1 2">
    <name type="scientific">Agaricus bisporus var. burnettii</name>
    <dbReference type="NCBI Taxonomy" id="192524"/>
    <lineage>
        <taxon>Eukaryota</taxon>
        <taxon>Fungi</taxon>
        <taxon>Dikarya</taxon>
        <taxon>Basidiomycota</taxon>
        <taxon>Agaricomycotina</taxon>
        <taxon>Agaricomycetes</taxon>
        <taxon>Agaricomycetidae</taxon>
        <taxon>Agaricales</taxon>
        <taxon>Agaricineae</taxon>
        <taxon>Agaricaceae</taxon>
        <taxon>Agaricus</taxon>
    </lineage>
</organism>
<comment type="caution">
    <text evidence="1">The sequence shown here is derived from an EMBL/GenBank/DDBJ whole genome shotgun (WGS) entry which is preliminary data.</text>
</comment>
<dbReference type="Proteomes" id="UP000629468">
    <property type="component" value="Unassembled WGS sequence"/>
</dbReference>
<reference evidence="1 2" key="1">
    <citation type="journal article" name="Sci. Rep.">
        <title>Telomere-to-telomere assembled and centromere annotated genomes of the two main subspecies of the button mushroom Agaricus bisporus reveal especially polymorphic chromosome ends.</title>
        <authorList>
            <person name="Sonnenberg A.S.M."/>
            <person name="Sedaghat-Telgerd N."/>
            <person name="Lavrijssen B."/>
            <person name="Ohm R.A."/>
            <person name="Hendrickx P.M."/>
            <person name="Scholtmeijer K."/>
            <person name="Baars J.J.P."/>
            <person name="van Peer A."/>
        </authorList>
    </citation>
    <scope>NUCLEOTIDE SEQUENCE [LARGE SCALE GENOMIC DNA]</scope>
    <source>
        <strain evidence="1 2">H119_p4</strain>
    </source>
</reference>
<sequence length="96" mass="11064">MVSQNYVDVEYHWPERTLLIDSDATLWIYSKSLPRIAEIVELASGIPFSKEIVGGSQLDGFKYKLVGLNERLSYLKYDPGKYFRSHPDTRLVLPDL</sequence>
<dbReference type="EMBL" id="JABXXO010000014">
    <property type="protein sequence ID" value="KAF7761020.1"/>
    <property type="molecule type" value="Genomic_DNA"/>
</dbReference>
<name>A0A8H7EWY4_AGABI</name>